<sequence>MNKTNLSNLAAVLLFGAGLCACSSGGNSSNSNPSNNLIPVTDGPINPQIIDGQFYNYYTTSPRNLTAKSLNSNTTSSLAKFGIMDLVPYAEFAYYGVEAISDTFDLITGNTPQNTLNSDFNAIESSIQYLTEITTQINTDLNDANNNITNLIVEMNQDTTHNSLVSYNNAVIGVYPIWNSLFNTVDEYNSIESFVNSPTGVKDFANIYNTTWLDYQATSSYYTSITNTNATSDTIWNGTSYNLSYIAINSQNYTDLGGALYEMESLVLDYVPFTGGSAIANSVTTNLVSNLNSYNLYLVNIYESSIASLQTAYNIEATANYIRYASPYSNPPYSNPLDGSALPLATQYNCKGTCTPGSPEAYNAYILAQTNLAKFFGQMINGLYLSLMVASFTDPALSGQAVINNYAESYQSMINLATIAKTMQGSLSPTNPTGYAVSTNQVPVGSWIESMNLYENPYLGAYKQCASNLYNNNQINCPLIFTTPSQGYYDGTTLTAVTAQNKTNSINLNWCANYSAPLTNLGANMPAVSGSESGISANTHGTMQCNTYANFSTQPGASLLSSSLTTNANGINWSTQSCISPYTCSDYWNPNSPNVASGVNSFVTNSTHQGYSVYLNNTSWAGSNTIISSNNFNLMIGFNMGSNGELTSGGGSNTEVGYVQVTTPNGTILPLYLGYSYNNSNGGMSLQCPMESFNGSCSAYPVNNSSISNWLQFNVSDQTYAVGIVNTAQALNDLYTIGLGDITISQCNTTGNTGGYGYCFFPGEPNQTLSFVVLDGSIPSQYYGSGAPTTGYPLSGGQ</sequence>
<dbReference type="EMBL" id="CP024847">
    <property type="protein sequence ID" value="AUR51820.1"/>
    <property type="molecule type" value="Genomic_DNA"/>
</dbReference>
<reference evidence="3" key="1">
    <citation type="submission" date="2017-11" db="EMBL/GenBank/DDBJ databases">
        <authorList>
            <person name="Chan K.G."/>
            <person name="Lee L.S."/>
        </authorList>
    </citation>
    <scope>NUCLEOTIDE SEQUENCE [LARGE SCALE GENOMIC DNA]</scope>
    <source>
        <strain evidence="3">DSM 100970</strain>
    </source>
</reference>
<feature type="chain" id="PRO_5014419947" evidence="1">
    <location>
        <begin position="22"/>
        <end position="798"/>
    </location>
</feature>
<evidence type="ECO:0000313" key="3">
    <source>
        <dbReference type="Proteomes" id="UP000236655"/>
    </source>
</evidence>
<dbReference type="PROSITE" id="PS51257">
    <property type="entry name" value="PROKAR_LIPOPROTEIN"/>
    <property type="match status" value="1"/>
</dbReference>
<dbReference type="AlphaFoldDB" id="A0A2I7N5U4"/>
<evidence type="ECO:0000256" key="1">
    <source>
        <dbReference type="SAM" id="SignalP"/>
    </source>
</evidence>
<gene>
    <name evidence="2" type="ORF">CUN60_05755</name>
</gene>
<dbReference type="KEGG" id="nba:CUN60_05755"/>
<organism evidence="2 3">
    <name type="scientific">Aquella oligotrophica</name>
    <dbReference type="NCBI Taxonomy" id="2067065"/>
    <lineage>
        <taxon>Bacteria</taxon>
        <taxon>Pseudomonadati</taxon>
        <taxon>Pseudomonadota</taxon>
        <taxon>Betaproteobacteria</taxon>
        <taxon>Neisseriales</taxon>
        <taxon>Neisseriaceae</taxon>
        <taxon>Aquella</taxon>
    </lineage>
</organism>
<keyword evidence="1" id="KW-0732">Signal</keyword>
<name>A0A2I7N5U4_9NEIS</name>
<evidence type="ECO:0000313" key="2">
    <source>
        <dbReference type="EMBL" id="AUR51820.1"/>
    </source>
</evidence>
<dbReference type="RefSeq" id="WP_102951117.1">
    <property type="nucleotide sequence ID" value="NZ_CP024847.1"/>
</dbReference>
<protein>
    <submittedName>
        <fullName evidence="2">Uncharacterized protein</fullName>
    </submittedName>
</protein>
<accession>A0A2I7N5U4</accession>
<proteinExistence type="predicted"/>
<feature type="signal peptide" evidence="1">
    <location>
        <begin position="1"/>
        <end position="21"/>
    </location>
</feature>
<dbReference type="Proteomes" id="UP000236655">
    <property type="component" value="Chromosome"/>
</dbReference>
<keyword evidence="3" id="KW-1185">Reference proteome</keyword>